<keyword evidence="3" id="KW-1185">Reference proteome</keyword>
<feature type="transmembrane region" description="Helical" evidence="1">
    <location>
        <begin position="54"/>
        <end position="77"/>
    </location>
</feature>
<gene>
    <name evidence="2" type="ORF">L1O03_07160</name>
</gene>
<evidence type="ECO:0008006" key="4">
    <source>
        <dbReference type="Google" id="ProtNLM"/>
    </source>
</evidence>
<reference evidence="2" key="1">
    <citation type="submission" date="2022-01" db="EMBL/GenBank/DDBJ databases">
        <title>Corynebacterium sp. nov isolated from isolated from the feces of the greater white-fronted geese (Anser albifrons) at Poyang Lake, PR China.</title>
        <authorList>
            <person name="Liu Q."/>
        </authorList>
    </citation>
    <scope>NUCLEOTIDE SEQUENCE</scope>
    <source>
        <strain evidence="2">JCM 32435</strain>
    </source>
</reference>
<feature type="transmembrane region" description="Helical" evidence="1">
    <location>
        <begin position="30"/>
        <end position="48"/>
    </location>
</feature>
<evidence type="ECO:0000256" key="1">
    <source>
        <dbReference type="SAM" id="Phobius"/>
    </source>
</evidence>
<dbReference type="AlphaFoldDB" id="A0A9X1QPV5"/>
<feature type="transmembrane region" description="Helical" evidence="1">
    <location>
        <begin position="89"/>
        <end position="108"/>
    </location>
</feature>
<dbReference type="RefSeq" id="WP_236118892.1">
    <property type="nucleotide sequence ID" value="NZ_JAKGSI010000003.1"/>
</dbReference>
<keyword evidence="1" id="KW-0472">Membrane</keyword>
<evidence type="ECO:0000313" key="3">
    <source>
        <dbReference type="Proteomes" id="UP001139336"/>
    </source>
</evidence>
<keyword evidence="1" id="KW-1133">Transmembrane helix</keyword>
<organism evidence="2 3">
    <name type="scientific">Corynebacterium uropygiale</name>
    <dbReference type="NCBI Taxonomy" id="1775911"/>
    <lineage>
        <taxon>Bacteria</taxon>
        <taxon>Bacillati</taxon>
        <taxon>Actinomycetota</taxon>
        <taxon>Actinomycetes</taxon>
        <taxon>Mycobacteriales</taxon>
        <taxon>Corynebacteriaceae</taxon>
        <taxon>Corynebacterium</taxon>
    </lineage>
</organism>
<name>A0A9X1QPV5_9CORY</name>
<proteinExistence type="predicted"/>
<dbReference type="Proteomes" id="UP001139336">
    <property type="component" value="Unassembled WGS sequence"/>
</dbReference>
<sequence length="147" mass="15227">MPPVTENDASTPTSPLEDSRLPLLAAVRNGCWGLLAVLVLSLIGWGVGVGMPGVWGALIGGLIGGGCVLLTALSVVLTARSAPTTTAAVILGGWLLKIVLVLLVLAALKGMDFYHHWALFLTTVLSLLVVLGAEVWGVTRTTVLYVS</sequence>
<evidence type="ECO:0000313" key="2">
    <source>
        <dbReference type="EMBL" id="MCF4006956.1"/>
    </source>
</evidence>
<dbReference type="EMBL" id="JAKGSI010000003">
    <property type="protein sequence ID" value="MCF4006956.1"/>
    <property type="molecule type" value="Genomic_DNA"/>
</dbReference>
<comment type="caution">
    <text evidence="2">The sequence shown here is derived from an EMBL/GenBank/DDBJ whole genome shotgun (WGS) entry which is preliminary data.</text>
</comment>
<protein>
    <recommendedName>
        <fullName evidence="4">ATP synthase protein I</fullName>
    </recommendedName>
</protein>
<keyword evidence="1" id="KW-0812">Transmembrane</keyword>
<feature type="transmembrane region" description="Helical" evidence="1">
    <location>
        <begin position="114"/>
        <end position="138"/>
    </location>
</feature>
<accession>A0A9X1QPV5</accession>